<evidence type="ECO:0000313" key="3">
    <source>
        <dbReference type="EMBL" id="KAF2107696.1"/>
    </source>
</evidence>
<dbReference type="InterPro" id="IPR001841">
    <property type="entry name" value="Znf_RING"/>
</dbReference>
<evidence type="ECO:0000259" key="2">
    <source>
        <dbReference type="PROSITE" id="PS50089"/>
    </source>
</evidence>
<gene>
    <name evidence="3" type="ORF">BDV96DRAFT_606253</name>
</gene>
<dbReference type="PROSITE" id="PS50089">
    <property type="entry name" value="ZF_RING_2"/>
    <property type="match status" value="1"/>
</dbReference>
<keyword evidence="1" id="KW-0862">Zinc</keyword>
<keyword evidence="1" id="KW-0863">Zinc-finger</keyword>
<protein>
    <recommendedName>
        <fullName evidence="2">RING-type domain-containing protein</fullName>
    </recommendedName>
</protein>
<organism evidence="3 4">
    <name type="scientific">Lophiotrema nucula</name>
    <dbReference type="NCBI Taxonomy" id="690887"/>
    <lineage>
        <taxon>Eukaryota</taxon>
        <taxon>Fungi</taxon>
        <taxon>Dikarya</taxon>
        <taxon>Ascomycota</taxon>
        <taxon>Pezizomycotina</taxon>
        <taxon>Dothideomycetes</taxon>
        <taxon>Pleosporomycetidae</taxon>
        <taxon>Pleosporales</taxon>
        <taxon>Lophiotremataceae</taxon>
        <taxon>Lophiotrema</taxon>
    </lineage>
</organism>
<evidence type="ECO:0000256" key="1">
    <source>
        <dbReference type="PROSITE-ProRule" id="PRU00175"/>
    </source>
</evidence>
<evidence type="ECO:0000313" key="4">
    <source>
        <dbReference type="Proteomes" id="UP000799770"/>
    </source>
</evidence>
<feature type="domain" description="RING-type" evidence="2">
    <location>
        <begin position="32"/>
        <end position="83"/>
    </location>
</feature>
<reference evidence="3" key="1">
    <citation type="journal article" date="2020" name="Stud. Mycol.">
        <title>101 Dothideomycetes genomes: a test case for predicting lifestyles and emergence of pathogens.</title>
        <authorList>
            <person name="Haridas S."/>
            <person name="Albert R."/>
            <person name="Binder M."/>
            <person name="Bloem J."/>
            <person name="Labutti K."/>
            <person name="Salamov A."/>
            <person name="Andreopoulos B."/>
            <person name="Baker S."/>
            <person name="Barry K."/>
            <person name="Bills G."/>
            <person name="Bluhm B."/>
            <person name="Cannon C."/>
            <person name="Castanera R."/>
            <person name="Culley D."/>
            <person name="Daum C."/>
            <person name="Ezra D."/>
            <person name="Gonzalez J."/>
            <person name="Henrissat B."/>
            <person name="Kuo A."/>
            <person name="Liang C."/>
            <person name="Lipzen A."/>
            <person name="Lutzoni F."/>
            <person name="Magnuson J."/>
            <person name="Mondo S."/>
            <person name="Nolan M."/>
            <person name="Ohm R."/>
            <person name="Pangilinan J."/>
            <person name="Park H.-J."/>
            <person name="Ramirez L."/>
            <person name="Alfaro M."/>
            <person name="Sun H."/>
            <person name="Tritt A."/>
            <person name="Yoshinaga Y."/>
            <person name="Zwiers L.-H."/>
            <person name="Turgeon B."/>
            <person name="Goodwin S."/>
            <person name="Spatafora J."/>
            <person name="Crous P."/>
            <person name="Grigoriev I."/>
        </authorList>
    </citation>
    <scope>NUCLEOTIDE SEQUENCE</scope>
    <source>
        <strain evidence="3">CBS 627.86</strain>
    </source>
</reference>
<dbReference type="GO" id="GO:0008270">
    <property type="term" value="F:zinc ion binding"/>
    <property type="evidence" value="ECO:0007669"/>
    <property type="project" value="UniProtKB-KW"/>
</dbReference>
<dbReference type="AlphaFoldDB" id="A0A6A5YKR8"/>
<sequence>MLHPYYALGNALMGTFSSAPCEFPKAVEDSECPICMREYCKQEDEDTRPPCLPIQFRCGHVFGSTCFSEHFARTGDELCAYCRQKVVTRQYIYNSVYATVLRYILNSSWFHWQEAHLNIDSESPGLHLALFQLDAKRRKSILYGLPVTAQDAFREWTAQAGKTLLWQVLFPGAISLFVFVYGVWEPESVPKSDRYGEVPSNLSRSLGVFWFWISALSPIVQSSGFLDYLCRSVPSEGWLVALFLSYEMMLSAPVVAENTRFEGPVFWSLNFPAMVPAEKAAFRLEFAFASWALSGRALACSFGT</sequence>
<proteinExistence type="predicted"/>
<dbReference type="EMBL" id="ML977352">
    <property type="protein sequence ID" value="KAF2107696.1"/>
    <property type="molecule type" value="Genomic_DNA"/>
</dbReference>
<name>A0A6A5YKR8_9PLEO</name>
<accession>A0A6A5YKR8</accession>
<dbReference type="SUPFAM" id="SSF57850">
    <property type="entry name" value="RING/U-box"/>
    <property type="match status" value="1"/>
</dbReference>
<dbReference type="OrthoDB" id="21204at2759"/>
<keyword evidence="4" id="KW-1185">Reference proteome</keyword>
<dbReference type="Gene3D" id="3.30.40.10">
    <property type="entry name" value="Zinc/RING finger domain, C3HC4 (zinc finger)"/>
    <property type="match status" value="1"/>
</dbReference>
<dbReference type="Proteomes" id="UP000799770">
    <property type="component" value="Unassembled WGS sequence"/>
</dbReference>
<keyword evidence="1" id="KW-0479">Metal-binding</keyword>
<dbReference type="InterPro" id="IPR013083">
    <property type="entry name" value="Znf_RING/FYVE/PHD"/>
</dbReference>